<feature type="region of interest" description="Disordered" evidence="1">
    <location>
        <begin position="273"/>
        <end position="294"/>
    </location>
</feature>
<dbReference type="GO" id="GO:0009116">
    <property type="term" value="P:nucleoside metabolic process"/>
    <property type="evidence" value="ECO:0007669"/>
    <property type="project" value="InterPro"/>
</dbReference>
<protein>
    <submittedName>
        <fullName evidence="2">Uncharacterized protein</fullName>
    </submittedName>
</protein>
<dbReference type="GO" id="GO:0003824">
    <property type="term" value="F:catalytic activity"/>
    <property type="evidence" value="ECO:0007669"/>
    <property type="project" value="InterPro"/>
</dbReference>
<dbReference type="RefSeq" id="XP_009651354.1">
    <property type="nucleotide sequence ID" value="XM_009653059.1"/>
</dbReference>
<keyword evidence="3" id="KW-1185">Reference proteome</keyword>
<dbReference type="PANTHER" id="PTHR46082:SF11">
    <property type="entry name" value="AAA+ ATPASE DOMAIN-CONTAINING PROTEIN-RELATED"/>
    <property type="match status" value="1"/>
</dbReference>
<evidence type="ECO:0000313" key="2">
    <source>
        <dbReference type="EMBL" id="EGY20882.1"/>
    </source>
</evidence>
<dbReference type="InterPro" id="IPR053137">
    <property type="entry name" value="NLR-like"/>
</dbReference>
<gene>
    <name evidence="2" type="ORF">VDAG_02406</name>
</gene>
<dbReference type="InterPro" id="IPR035994">
    <property type="entry name" value="Nucleoside_phosphorylase_sf"/>
</dbReference>
<dbReference type="InParanoid" id="G2WXS4"/>
<dbReference type="STRING" id="498257.G2WXS4"/>
<dbReference type="Gene3D" id="3.40.50.1580">
    <property type="entry name" value="Nucleoside phosphorylase domain"/>
    <property type="match status" value="1"/>
</dbReference>
<accession>G2WXS4</accession>
<reference evidence="2 3" key="1">
    <citation type="submission" date="2008-03" db="EMBL/GenBank/DDBJ databases">
        <title>The Genome Sequence of Verticillium dahliae VdLs.17.</title>
        <authorList>
            <consortium name="The Broad Institute Genome Sequencing Platform"/>
            <person name="Ma L.-J.J."/>
            <person name="Klosterman S.J."/>
            <person name="Subbarao K."/>
            <person name="Dobinson K."/>
            <person name="Veronese P."/>
            <person name="Kang S."/>
            <person name="Gold S.E."/>
            <person name="Young S."/>
            <person name="Jaffe D."/>
            <person name="Gnerre S."/>
            <person name="Berlin A."/>
            <person name="Heiman D."/>
            <person name="Hepburn T."/>
            <person name="Sykes S."/>
            <person name="Alvarado L."/>
            <person name="Kodira C.D."/>
            <person name="Lander E."/>
            <person name="Galagan J."/>
            <person name="Nusbaum C."/>
            <person name="Birren B."/>
        </authorList>
    </citation>
    <scope>NUCLEOTIDE SEQUENCE [LARGE SCALE GENOMIC DNA]</scope>
    <source>
        <strain evidence="3">VdLs.17 / ATCC MYA-4575 / FGSC 10137</strain>
    </source>
</reference>
<dbReference type="PANTHER" id="PTHR46082">
    <property type="entry name" value="ATP/GTP-BINDING PROTEIN-RELATED"/>
    <property type="match status" value="1"/>
</dbReference>
<sequence>MALRRLRGLAPSVARQLFTSTVAAVMDYSSNVWMHACSEALIRPLNRVQNVGGQAIVGTLRTVATAVAEAETGILPVRQRLARRATAFWVNLNTLPDNHPLATTERRMTKRFTSPLQRHAASHEGVPIDNLEVQKPWKGAEGEVAPSSLRARQSVAKWSASAEFSGPRGPPSSWWWPHWAHGMSKTHSRPSLQPCMFCYRNYGAAKLEDLCCGVLHHLRSALQGHNRSQGPRSQYRQDLPGLPTSHHYQYHYKLDPSTKPVITGDFNAHHASWQPGIRSNQSPTAQPSYADRHHASFSNPKSYEDYTIAIICAISFEMTAVRYMLDNDYPYLRVKPGDSNTYKLGDIYSHNVVLACLPGQQGKGAAAAAAAVAVNISRTFPSIK</sequence>
<dbReference type="Proteomes" id="UP000001611">
    <property type="component" value="Chromosome 3"/>
</dbReference>
<dbReference type="eggNOG" id="KOG1075">
    <property type="taxonomic scope" value="Eukaryota"/>
</dbReference>
<dbReference type="AlphaFoldDB" id="G2WXS4"/>
<proteinExistence type="predicted"/>
<dbReference type="EMBL" id="DS572698">
    <property type="protein sequence ID" value="EGY20882.1"/>
    <property type="molecule type" value="Genomic_DNA"/>
</dbReference>
<evidence type="ECO:0000313" key="3">
    <source>
        <dbReference type="Proteomes" id="UP000001611"/>
    </source>
</evidence>
<dbReference type="GeneID" id="20703869"/>
<feature type="compositionally biased region" description="Polar residues" evidence="1">
    <location>
        <begin position="277"/>
        <end position="287"/>
    </location>
</feature>
<dbReference type="HOGENOM" id="CLU_720026_0_0_1"/>
<evidence type="ECO:0000256" key="1">
    <source>
        <dbReference type="SAM" id="MobiDB-lite"/>
    </source>
</evidence>
<organism evidence="2 3">
    <name type="scientific">Verticillium dahliae (strain VdLs.17 / ATCC MYA-4575 / FGSC 10137)</name>
    <name type="common">Verticillium wilt</name>
    <dbReference type="NCBI Taxonomy" id="498257"/>
    <lineage>
        <taxon>Eukaryota</taxon>
        <taxon>Fungi</taxon>
        <taxon>Dikarya</taxon>
        <taxon>Ascomycota</taxon>
        <taxon>Pezizomycotina</taxon>
        <taxon>Sordariomycetes</taxon>
        <taxon>Hypocreomycetidae</taxon>
        <taxon>Glomerellales</taxon>
        <taxon>Plectosphaerellaceae</taxon>
        <taxon>Verticillium</taxon>
    </lineage>
</organism>
<dbReference type="KEGG" id="vda:VDAG_02406"/>
<name>G2WXS4_VERDV</name>